<feature type="domain" description="C3H1-type" evidence="6">
    <location>
        <begin position="178"/>
        <end position="206"/>
    </location>
</feature>
<evidence type="ECO:0000313" key="8">
    <source>
        <dbReference type="Proteomes" id="UP000655225"/>
    </source>
</evidence>
<dbReference type="SMART" id="SM00356">
    <property type="entry name" value="ZnF_C3H1"/>
    <property type="match status" value="1"/>
</dbReference>
<dbReference type="InterPro" id="IPR000571">
    <property type="entry name" value="Znf_CCCH"/>
</dbReference>
<evidence type="ECO:0000256" key="2">
    <source>
        <dbReference type="ARBA" id="ARBA00022771"/>
    </source>
</evidence>
<reference evidence="7 8" key="1">
    <citation type="submission" date="2020-04" db="EMBL/GenBank/DDBJ databases">
        <title>Plant Genome Project.</title>
        <authorList>
            <person name="Zhang R.-G."/>
        </authorList>
    </citation>
    <scope>NUCLEOTIDE SEQUENCE [LARGE SCALE GENOMIC DNA]</scope>
    <source>
        <strain evidence="7">YNK0</strain>
        <tissue evidence="7">Leaf</tissue>
    </source>
</reference>
<dbReference type="SUPFAM" id="SSF90229">
    <property type="entry name" value="CCCH zinc finger"/>
    <property type="match status" value="1"/>
</dbReference>
<keyword evidence="2 5" id="KW-0863">Zinc-finger</keyword>
<dbReference type="EMBL" id="JABCRI010000001">
    <property type="protein sequence ID" value="KAF8412617.1"/>
    <property type="molecule type" value="Genomic_DNA"/>
</dbReference>
<dbReference type="InterPro" id="IPR036855">
    <property type="entry name" value="Znf_CCCH_sf"/>
</dbReference>
<dbReference type="AlphaFoldDB" id="A0A834ZUC7"/>
<dbReference type="PANTHER" id="PTHR12506:SF82">
    <property type="entry name" value="ZINC FINGER CCCH DOMAIN-CONTAINING PROTEIN 64-RELATED"/>
    <property type="match status" value="1"/>
</dbReference>
<dbReference type="PROSITE" id="PS50103">
    <property type="entry name" value="ZF_C3H1"/>
    <property type="match status" value="1"/>
</dbReference>
<name>A0A834ZUC7_TETSI</name>
<comment type="caution">
    <text evidence="7">The sequence shown here is derived from an EMBL/GenBank/DDBJ whole genome shotgun (WGS) entry which is preliminary data.</text>
</comment>
<dbReference type="Pfam" id="PF00642">
    <property type="entry name" value="zf-CCCH"/>
    <property type="match status" value="1"/>
</dbReference>
<dbReference type="GO" id="GO:0003729">
    <property type="term" value="F:mRNA binding"/>
    <property type="evidence" value="ECO:0007669"/>
    <property type="project" value="UniProtKB-ARBA"/>
</dbReference>
<evidence type="ECO:0000256" key="5">
    <source>
        <dbReference type="PROSITE-ProRule" id="PRU00723"/>
    </source>
</evidence>
<dbReference type="Proteomes" id="UP000655225">
    <property type="component" value="Unassembled WGS sequence"/>
</dbReference>
<dbReference type="FunFam" id="2.30.30.1190:FF:000004">
    <property type="entry name" value="Zinc finger CCCH domain-containing protein 37"/>
    <property type="match status" value="1"/>
</dbReference>
<dbReference type="InterPro" id="IPR050974">
    <property type="entry name" value="Plant_ZF_CCCH"/>
</dbReference>
<evidence type="ECO:0000256" key="3">
    <source>
        <dbReference type="ARBA" id="ARBA00022833"/>
    </source>
</evidence>
<dbReference type="GO" id="GO:0003677">
    <property type="term" value="F:DNA binding"/>
    <property type="evidence" value="ECO:0007669"/>
    <property type="project" value="UniProtKB-KW"/>
</dbReference>
<evidence type="ECO:0000256" key="1">
    <source>
        <dbReference type="ARBA" id="ARBA00022723"/>
    </source>
</evidence>
<dbReference type="GO" id="GO:0008270">
    <property type="term" value="F:zinc ion binding"/>
    <property type="evidence" value="ECO:0007669"/>
    <property type="project" value="UniProtKB-KW"/>
</dbReference>
<dbReference type="OrthoDB" id="1933084at2759"/>
<evidence type="ECO:0000313" key="7">
    <source>
        <dbReference type="EMBL" id="KAF8412617.1"/>
    </source>
</evidence>
<keyword evidence="4" id="KW-0238">DNA-binding</keyword>
<feature type="zinc finger region" description="C3H1-type" evidence="5">
    <location>
        <begin position="178"/>
        <end position="206"/>
    </location>
</feature>
<sequence length="227" mass="24415">MANQLYGHNSSYGGPGISTLYQSRLTPGSAQNPYLSDSSLFGSSRYYSSDPHFSTDSLNYSVDDRGASMFLSQNDGLRYSVSDIGGTGGTAGFSVSRIPGGIGASAAATAAPTSLSQASWSGVDFGAGMKRPTEALYHQTILGTHNTFGQSDAWFSANTLAKRPRIESASNLPIYPQRPGEKDCAHYMLTRNCRFGDSCKFDHPVWVPEGGIPDWKEVTITATVYFY</sequence>
<protein>
    <recommendedName>
        <fullName evidence="6">C3H1-type domain-containing protein</fullName>
    </recommendedName>
</protein>
<evidence type="ECO:0000259" key="6">
    <source>
        <dbReference type="PROSITE" id="PS50103"/>
    </source>
</evidence>
<accession>A0A834ZUC7</accession>
<evidence type="ECO:0000256" key="4">
    <source>
        <dbReference type="ARBA" id="ARBA00023125"/>
    </source>
</evidence>
<keyword evidence="8" id="KW-1185">Reference proteome</keyword>
<gene>
    <name evidence="7" type="ORF">HHK36_000586</name>
</gene>
<organism evidence="7 8">
    <name type="scientific">Tetracentron sinense</name>
    <name type="common">Spur-leaf</name>
    <dbReference type="NCBI Taxonomy" id="13715"/>
    <lineage>
        <taxon>Eukaryota</taxon>
        <taxon>Viridiplantae</taxon>
        <taxon>Streptophyta</taxon>
        <taxon>Embryophyta</taxon>
        <taxon>Tracheophyta</taxon>
        <taxon>Spermatophyta</taxon>
        <taxon>Magnoliopsida</taxon>
        <taxon>Trochodendrales</taxon>
        <taxon>Trochodendraceae</taxon>
        <taxon>Tetracentron</taxon>
    </lineage>
</organism>
<proteinExistence type="predicted"/>
<keyword evidence="3 5" id="KW-0862">Zinc</keyword>
<dbReference type="Gene3D" id="2.30.30.1190">
    <property type="match status" value="1"/>
</dbReference>
<dbReference type="PANTHER" id="PTHR12506">
    <property type="entry name" value="PROTEIN PHOSPHATASE RELATED"/>
    <property type="match status" value="1"/>
</dbReference>
<keyword evidence="1 5" id="KW-0479">Metal-binding</keyword>